<accession>A0A0G1IHY3</accession>
<evidence type="ECO:0000313" key="7">
    <source>
        <dbReference type="EMBL" id="KKT58976.1"/>
    </source>
</evidence>
<feature type="domain" description="D-isomer specific 2-hydroxyacid dehydrogenase NAD-binding" evidence="6">
    <location>
        <begin position="108"/>
        <end position="285"/>
    </location>
</feature>
<reference evidence="7 8" key="1">
    <citation type="journal article" date="2015" name="Nature">
        <title>rRNA introns, odd ribosomes, and small enigmatic genomes across a large radiation of phyla.</title>
        <authorList>
            <person name="Brown C.T."/>
            <person name="Hug L.A."/>
            <person name="Thomas B.C."/>
            <person name="Sharon I."/>
            <person name="Castelle C.J."/>
            <person name="Singh A."/>
            <person name="Wilkins M.J."/>
            <person name="Williams K.H."/>
            <person name="Banfield J.F."/>
        </authorList>
    </citation>
    <scope>NUCLEOTIDE SEQUENCE [LARGE SCALE GENOMIC DNA]</scope>
</reference>
<sequence>MKIAVLNECFLNENHLKRLKALGDVEIFNDTTTEEQAIERLKGVDVAIWDGFICAPTAKILETTNTLKLIVLPHTGYFMVDLETANKKGVKVANAPGFSKEAVAEMVIGLMFAVNRKIPLMDRDMRENPFESDPGNKEMQDRYWGFDIKGKTMGILGLGRIGSTVATLALGIGMKVIANNRSPKTMDGVEMMSKEEVLKKADVVSINVTSGAETEQFISEEELSLMRPAAILINVDQGKMVDTEALYKALSKNKIAGAGLDQVVGLTKDHPILKLDNVVFTPHAGSSTNESFRENLPELVVSAVEGFVGGTSKNLIN</sequence>
<keyword evidence="3" id="KW-0520">NAD</keyword>
<dbReference type="GO" id="GO:0051287">
    <property type="term" value="F:NAD binding"/>
    <property type="evidence" value="ECO:0007669"/>
    <property type="project" value="InterPro"/>
</dbReference>
<dbReference type="Pfam" id="PF00389">
    <property type="entry name" value="2-Hacid_dh"/>
    <property type="match status" value="1"/>
</dbReference>
<organism evidence="7 8">
    <name type="scientific">Candidatus Giovannonibacteria bacterium GW2011_GWA1_44_25</name>
    <dbReference type="NCBI Taxonomy" id="1618645"/>
    <lineage>
        <taxon>Bacteria</taxon>
        <taxon>Candidatus Giovannoniibacteriota</taxon>
    </lineage>
</organism>
<dbReference type="PANTHER" id="PTHR43761:SF1">
    <property type="entry name" value="D-ISOMER SPECIFIC 2-HYDROXYACID DEHYDROGENASE CATALYTIC DOMAIN-CONTAINING PROTEIN-RELATED"/>
    <property type="match status" value="1"/>
</dbReference>
<proteinExistence type="inferred from homology"/>
<feature type="domain" description="D-isomer specific 2-hydroxyacid dehydrogenase catalytic" evidence="5">
    <location>
        <begin position="12"/>
        <end position="317"/>
    </location>
</feature>
<name>A0A0G1IHY3_9BACT</name>
<protein>
    <submittedName>
        <fullName evidence="7">D-isomer specific 2-hydroxyacid dehydrogenase NAD-binding protein</fullName>
    </submittedName>
</protein>
<evidence type="ECO:0000313" key="8">
    <source>
        <dbReference type="Proteomes" id="UP000034087"/>
    </source>
</evidence>
<keyword evidence="2 4" id="KW-0560">Oxidoreductase</keyword>
<evidence type="ECO:0000256" key="2">
    <source>
        <dbReference type="ARBA" id="ARBA00023002"/>
    </source>
</evidence>
<dbReference type="InterPro" id="IPR006140">
    <property type="entry name" value="D-isomer_DH_NAD-bd"/>
</dbReference>
<dbReference type="EMBL" id="LCIR01000027">
    <property type="protein sequence ID" value="KKT58976.1"/>
    <property type="molecule type" value="Genomic_DNA"/>
</dbReference>
<evidence type="ECO:0000256" key="4">
    <source>
        <dbReference type="RuleBase" id="RU003719"/>
    </source>
</evidence>
<dbReference type="InterPro" id="IPR050418">
    <property type="entry name" value="D-iso_2-hydroxyacid_DH_PdxB"/>
</dbReference>
<evidence type="ECO:0000256" key="1">
    <source>
        <dbReference type="ARBA" id="ARBA00005854"/>
    </source>
</evidence>
<dbReference type="Pfam" id="PF02826">
    <property type="entry name" value="2-Hacid_dh_C"/>
    <property type="match status" value="1"/>
</dbReference>
<dbReference type="InterPro" id="IPR006139">
    <property type="entry name" value="D-isomer_2_OHA_DH_cat_dom"/>
</dbReference>
<dbReference type="InterPro" id="IPR036291">
    <property type="entry name" value="NAD(P)-bd_dom_sf"/>
</dbReference>
<gene>
    <name evidence="7" type="ORF">UW53_C0027G0006</name>
</gene>
<comment type="similarity">
    <text evidence="1 4">Belongs to the D-isomer specific 2-hydroxyacid dehydrogenase family.</text>
</comment>
<dbReference type="Gene3D" id="3.40.50.720">
    <property type="entry name" value="NAD(P)-binding Rossmann-like Domain"/>
    <property type="match status" value="2"/>
</dbReference>
<dbReference type="PANTHER" id="PTHR43761">
    <property type="entry name" value="D-ISOMER SPECIFIC 2-HYDROXYACID DEHYDROGENASE FAMILY PROTEIN (AFU_ORTHOLOGUE AFUA_1G13630)"/>
    <property type="match status" value="1"/>
</dbReference>
<comment type="caution">
    <text evidence="7">The sequence shown here is derived from an EMBL/GenBank/DDBJ whole genome shotgun (WGS) entry which is preliminary data.</text>
</comment>
<evidence type="ECO:0000259" key="6">
    <source>
        <dbReference type="Pfam" id="PF02826"/>
    </source>
</evidence>
<dbReference type="Proteomes" id="UP000034087">
    <property type="component" value="Unassembled WGS sequence"/>
</dbReference>
<evidence type="ECO:0000256" key="3">
    <source>
        <dbReference type="ARBA" id="ARBA00023027"/>
    </source>
</evidence>
<dbReference type="SUPFAM" id="SSF52283">
    <property type="entry name" value="Formate/glycerate dehydrogenase catalytic domain-like"/>
    <property type="match status" value="1"/>
</dbReference>
<dbReference type="GO" id="GO:0016616">
    <property type="term" value="F:oxidoreductase activity, acting on the CH-OH group of donors, NAD or NADP as acceptor"/>
    <property type="evidence" value="ECO:0007669"/>
    <property type="project" value="InterPro"/>
</dbReference>
<dbReference type="SUPFAM" id="SSF51735">
    <property type="entry name" value="NAD(P)-binding Rossmann-fold domains"/>
    <property type="match status" value="1"/>
</dbReference>
<evidence type="ECO:0000259" key="5">
    <source>
        <dbReference type="Pfam" id="PF00389"/>
    </source>
</evidence>
<dbReference type="AlphaFoldDB" id="A0A0G1IHY3"/>